<dbReference type="Gene3D" id="3.30.1600.10">
    <property type="entry name" value="SIR2/SIRT2 'Small Domain"/>
    <property type="match status" value="1"/>
</dbReference>
<feature type="active site" description="Proton acceptor" evidence="6">
    <location>
        <position position="547"/>
    </location>
</feature>
<feature type="binding site" evidence="6">
    <location>
        <position position="594"/>
    </location>
    <ligand>
        <name>Zn(2+)</name>
        <dbReference type="ChEBI" id="CHEBI:29105"/>
    </ligand>
</feature>
<dbReference type="PANTHER" id="PTHR11085:SF6">
    <property type="entry name" value="NAD-DEPENDENT PROTEIN DEACETYLASE SIRTUIN-2"/>
    <property type="match status" value="1"/>
</dbReference>
<dbReference type="SUPFAM" id="SSF52467">
    <property type="entry name" value="DHS-like NAD/FAD-binding domain"/>
    <property type="match status" value="1"/>
</dbReference>
<evidence type="ECO:0000259" key="8">
    <source>
        <dbReference type="PROSITE" id="PS50305"/>
    </source>
</evidence>
<dbReference type="PROSITE" id="PS50305">
    <property type="entry name" value="SIRTUIN"/>
    <property type="match status" value="1"/>
</dbReference>
<dbReference type="PANTHER" id="PTHR11085">
    <property type="entry name" value="NAD-DEPENDENT PROTEIN DEACYLASE SIRTUIN-5, MITOCHONDRIAL-RELATED"/>
    <property type="match status" value="1"/>
</dbReference>
<evidence type="ECO:0000256" key="1">
    <source>
        <dbReference type="ARBA" id="ARBA00001947"/>
    </source>
</evidence>
<evidence type="ECO:0000256" key="5">
    <source>
        <dbReference type="ARBA" id="ARBA00023027"/>
    </source>
</evidence>
<feature type="transmembrane region" description="Helical" evidence="7">
    <location>
        <begin position="221"/>
        <end position="241"/>
    </location>
</feature>
<keyword evidence="7" id="KW-0472">Membrane</keyword>
<evidence type="ECO:0000313" key="10">
    <source>
        <dbReference type="Proteomes" id="UP000186817"/>
    </source>
</evidence>
<dbReference type="InterPro" id="IPR029035">
    <property type="entry name" value="DHS-like_NAD/FAD-binding_dom"/>
</dbReference>
<evidence type="ECO:0000313" key="9">
    <source>
        <dbReference type="EMBL" id="OLP95352.1"/>
    </source>
</evidence>
<feature type="transmembrane region" description="Helical" evidence="7">
    <location>
        <begin position="180"/>
        <end position="201"/>
    </location>
</feature>
<reference evidence="9 10" key="1">
    <citation type="submission" date="2016-02" db="EMBL/GenBank/DDBJ databases">
        <title>Genome analysis of coral dinoflagellate symbionts highlights evolutionary adaptations to a symbiotic lifestyle.</title>
        <authorList>
            <person name="Aranda M."/>
            <person name="Li Y."/>
            <person name="Liew Y.J."/>
            <person name="Baumgarten S."/>
            <person name="Simakov O."/>
            <person name="Wilson M."/>
            <person name="Piel J."/>
            <person name="Ashoor H."/>
            <person name="Bougouffa S."/>
            <person name="Bajic V.B."/>
            <person name="Ryu T."/>
            <person name="Ravasi T."/>
            <person name="Bayer T."/>
            <person name="Micklem G."/>
            <person name="Kim H."/>
            <person name="Bhak J."/>
            <person name="Lajeunesse T.C."/>
            <person name="Voolstra C.R."/>
        </authorList>
    </citation>
    <scope>NUCLEOTIDE SEQUENCE [LARGE SCALE GENOMIC DNA]</scope>
    <source>
        <strain evidence="9 10">CCMP2467</strain>
    </source>
</reference>
<dbReference type="Pfam" id="PF02146">
    <property type="entry name" value="SIR2"/>
    <property type="match status" value="1"/>
</dbReference>
<comment type="caution">
    <text evidence="9">The sequence shown here is derived from an EMBL/GenBank/DDBJ whole genome shotgun (WGS) entry which is preliminary data.</text>
</comment>
<feature type="domain" description="Deacetylase sirtuin-type" evidence="8">
    <location>
        <begin position="400"/>
        <end position="696"/>
    </location>
</feature>
<evidence type="ECO:0000256" key="6">
    <source>
        <dbReference type="PROSITE-ProRule" id="PRU00236"/>
    </source>
</evidence>
<keyword evidence="2" id="KW-0808">Transferase</keyword>
<gene>
    <name evidence="9" type="primary">SIRT3</name>
    <name evidence="9" type="ORF">AK812_SmicGene22539</name>
</gene>
<accession>A0A1Q9DJJ1</accession>
<evidence type="ECO:0000256" key="2">
    <source>
        <dbReference type="ARBA" id="ARBA00022679"/>
    </source>
</evidence>
<name>A0A1Q9DJJ1_SYMMI</name>
<organism evidence="9 10">
    <name type="scientific">Symbiodinium microadriaticum</name>
    <name type="common">Dinoflagellate</name>
    <name type="synonym">Zooxanthella microadriatica</name>
    <dbReference type="NCBI Taxonomy" id="2951"/>
    <lineage>
        <taxon>Eukaryota</taxon>
        <taxon>Sar</taxon>
        <taxon>Alveolata</taxon>
        <taxon>Dinophyceae</taxon>
        <taxon>Suessiales</taxon>
        <taxon>Symbiodiniaceae</taxon>
        <taxon>Symbiodinium</taxon>
    </lineage>
</organism>
<dbReference type="GO" id="GO:0070403">
    <property type="term" value="F:NAD+ binding"/>
    <property type="evidence" value="ECO:0007669"/>
    <property type="project" value="InterPro"/>
</dbReference>
<feature type="binding site" evidence="6">
    <location>
        <position position="597"/>
    </location>
    <ligand>
        <name>Zn(2+)</name>
        <dbReference type="ChEBI" id="CHEBI:29105"/>
    </ligand>
</feature>
<keyword evidence="7" id="KW-1133">Transmembrane helix</keyword>
<keyword evidence="10" id="KW-1185">Reference proteome</keyword>
<feature type="binding site" evidence="6">
    <location>
        <position position="555"/>
    </location>
    <ligand>
        <name>Zn(2+)</name>
        <dbReference type="ChEBI" id="CHEBI:29105"/>
    </ligand>
</feature>
<evidence type="ECO:0000256" key="4">
    <source>
        <dbReference type="ARBA" id="ARBA00022833"/>
    </source>
</evidence>
<sequence>MDLTTSRGFSWARRATGSSTGPCLDIENLLDPELKKRLGEPLERPLRAARPQSPHEAQLMSELYARIAQKCGKPLLDEVAGPNSHERFDASLENATRVFDAIVTEELAQQDATLSKDVQPIPWRFYHSLLSMRWCAFPLLTLAYSGSLLVACQLCGHFGTWSAAVLAADCSRSRARAVEAAVLLGLALLLSGLLIACAPLLGLEACGVMLKFSDETLQLLAAYTALLGLGAVVGHFLHVGLGKAAGEDMRSGWRLGVGSRSFSKAQATHAFLALSQPQAMALVYQLHSDWPYNILRLWKQPERVGTPRVLQTYLAQPEALRFLVNSNFASKDFHEVRAIWQGGQKEEVCLYVIKDYEGHPTLEAGFAASETDEADGWCCLPLLKGIETEGYQSGQALSLSELQSLCASDLTRVAAFLRSDACKSVYVLTGAGVSTGAGIPDFRSAGGLYDSIRPELITASFIQRQKMRFDPTYVVERDMFFQNPFPYLEVRRPFILGTHRQQWKATISHWFMKFLEEEGKLKRLFTQNIDGLDYQTGISPTRVTNVHGSIARVSCEGCGKEMPFDDFCAQVRTNIKDIYKTDPEAPEESTSIPCPHCQHPLVKPNTILFGSNLPEEFFDRVPELHQADLLLVAGTSLVVSPANSAVNEVPGSCMRVIINREQVGQDLGVEYGPHAMRDVWSGERTFLQLIKLMGWQERLRRVKHRLPESNQEMLQDL</sequence>
<keyword evidence="7" id="KW-0812">Transmembrane</keyword>
<keyword evidence="5" id="KW-0520">NAD</keyword>
<feature type="binding site" evidence="6">
    <location>
        <position position="558"/>
    </location>
    <ligand>
        <name>Zn(2+)</name>
        <dbReference type="ChEBI" id="CHEBI:29105"/>
    </ligand>
</feature>
<dbReference type="InterPro" id="IPR026590">
    <property type="entry name" value="Ssirtuin_cat_dom"/>
</dbReference>
<dbReference type="InterPro" id="IPR050134">
    <property type="entry name" value="NAD-dep_sirtuin_deacylases"/>
</dbReference>
<keyword evidence="3 6" id="KW-0479">Metal-binding</keyword>
<dbReference type="GO" id="GO:0046872">
    <property type="term" value="F:metal ion binding"/>
    <property type="evidence" value="ECO:0007669"/>
    <property type="project" value="UniProtKB-KW"/>
</dbReference>
<dbReference type="InterPro" id="IPR003000">
    <property type="entry name" value="Sirtuin"/>
</dbReference>
<dbReference type="EMBL" id="LSRX01000507">
    <property type="protein sequence ID" value="OLP95352.1"/>
    <property type="molecule type" value="Genomic_DNA"/>
</dbReference>
<feature type="transmembrane region" description="Helical" evidence="7">
    <location>
        <begin position="148"/>
        <end position="168"/>
    </location>
</feature>
<dbReference type="InterPro" id="IPR026591">
    <property type="entry name" value="Sirtuin_cat_small_dom_sf"/>
</dbReference>
<comment type="cofactor">
    <cofactor evidence="1">
        <name>Zn(2+)</name>
        <dbReference type="ChEBI" id="CHEBI:29105"/>
    </cofactor>
</comment>
<dbReference type="GO" id="GO:0005634">
    <property type="term" value="C:nucleus"/>
    <property type="evidence" value="ECO:0007669"/>
    <property type="project" value="TreeGrafter"/>
</dbReference>
<dbReference type="AlphaFoldDB" id="A0A1Q9DJJ1"/>
<dbReference type="OrthoDB" id="420264at2759"/>
<keyword evidence="4 6" id="KW-0862">Zinc</keyword>
<dbReference type="Gene3D" id="3.40.50.1220">
    <property type="entry name" value="TPP-binding domain"/>
    <property type="match status" value="1"/>
</dbReference>
<evidence type="ECO:0000256" key="3">
    <source>
        <dbReference type="ARBA" id="ARBA00022723"/>
    </source>
</evidence>
<evidence type="ECO:0000256" key="7">
    <source>
        <dbReference type="SAM" id="Phobius"/>
    </source>
</evidence>
<dbReference type="Proteomes" id="UP000186817">
    <property type="component" value="Unassembled WGS sequence"/>
</dbReference>
<proteinExistence type="predicted"/>
<protein>
    <submittedName>
        <fullName evidence="9">NAD-dependent protein deacetylase sirtuin-3, mitochondrial</fullName>
    </submittedName>
</protein>
<dbReference type="GO" id="GO:0017136">
    <property type="term" value="F:histone deacetylase activity, NAD-dependent"/>
    <property type="evidence" value="ECO:0007669"/>
    <property type="project" value="TreeGrafter"/>
</dbReference>